<dbReference type="EMBL" id="CALNXI010000773">
    <property type="protein sequence ID" value="CAH3045813.1"/>
    <property type="molecule type" value="Genomic_DNA"/>
</dbReference>
<gene>
    <name evidence="3" type="ORF">PEVE_00041129</name>
</gene>
<keyword evidence="1" id="KW-0732">Signal</keyword>
<evidence type="ECO:0000313" key="4">
    <source>
        <dbReference type="Proteomes" id="UP001159427"/>
    </source>
</evidence>
<dbReference type="InterPro" id="IPR003609">
    <property type="entry name" value="Pan_app"/>
</dbReference>
<feature type="non-terminal residue" evidence="3">
    <location>
        <position position="109"/>
    </location>
</feature>
<feature type="domain" description="Apple" evidence="2">
    <location>
        <begin position="35"/>
        <end position="102"/>
    </location>
</feature>
<dbReference type="Pfam" id="PF00024">
    <property type="entry name" value="PAN_1"/>
    <property type="match status" value="1"/>
</dbReference>
<evidence type="ECO:0000313" key="3">
    <source>
        <dbReference type="EMBL" id="CAH3045813.1"/>
    </source>
</evidence>
<feature type="signal peptide" evidence="1">
    <location>
        <begin position="1"/>
        <end position="15"/>
    </location>
</feature>
<protein>
    <recommendedName>
        <fullName evidence="2">Apple domain-containing protein</fullName>
    </recommendedName>
</protein>
<dbReference type="Proteomes" id="UP001159427">
    <property type="component" value="Unassembled WGS sequence"/>
</dbReference>
<accession>A0ABN8NCF0</accession>
<sequence>MNFLVLLLFIENIFGLGHISYPGVGWRTLNFAEPVEKRRLNGSVIKDEEVESELACQFKCVGEHRCQSYNFGPSETSLTKHLCQLSNSDRFVDRENFMEDANFKYGGFQ</sequence>
<name>A0ABN8NCF0_9CNID</name>
<dbReference type="Gene3D" id="3.50.4.10">
    <property type="entry name" value="Hepatocyte Growth Factor"/>
    <property type="match status" value="1"/>
</dbReference>
<reference evidence="3 4" key="1">
    <citation type="submission" date="2022-05" db="EMBL/GenBank/DDBJ databases">
        <authorList>
            <consortium name="Genoscope - CEA"/>
            <person name="William W."/>
        </authorList>
    </citation>
    <scope>NUCLEOTIDE SEQUENCE [LARGE SCALE GENOMIC DNA]</scope>
</reference>
<organism evidence="3 4">
    <name type="scientific">Porites evermanni</name>
    <dbReference type="NCBI Taxonomy" id="104178"/>
    <lineage>
        <taxon>Eukaryota</taxon>
        <taxon>Metazoa</taxon>
        <taxon>Cnidaria</taxon>
        <taxon>Anthozoa</taxon>
        <taxon>Hexacorallia</taxon>
        <taxon>Scleractinia</taxon>
        <taxon>Fungiina</taxon>
        <taxon>Poritidae</taxon>
        <taxon>Porites</taxon>
    </lineage>
</organism>
<feature type="chain" id="PRO_5047081593" description="Apple domain-containing protein" evidence="1">
    <location>
        <begin position="16"/>
        <end position="109"/>
    </location>
</feature>
<comment type="caution">
    <text evidence="3">The sequence shown here is derived from an EMBL/GenBank/DDBJ whole genome shotgun (WGS) entry which is preliminary data.</text>
</comment>
<evidence type="ECO:0000259" key="2">
    <source>
        <dbReference type="Pfam" id="PF00024"/>
    </source>
</evidence>
<evidence type="ECO:0000256" key="1">
    <source>
        <dbReference type="SAM" id="SignalP"/>
    </source>
</evidence>
<proteinExistence type="predicted"/>
<keyword evidence="4" id="KW-1185">Reference proteome</keyword>